<organism evidence="2 3">
    <name type="scientific">Tetrapyrgos nigripes</name>
    <dbReference type="NCBI Taxonomy" id="182062"/>
    <lineage>
        <taxon>Eukaryota</taxon>
        <taxon>Fungi</taxon>
        <taxon>Dikarya</taxon>
        <taxon>Basidiomycota</taxon>
        <taxon>Agaricomycotina</taxon>
        <taxon>Agaricomycetes</taxon>
        <taxon>Agaricomycetidae</taxon>
        <taxon>Agaricales</taxon>
        <taxon>Marasmiineae</taxon>
        <taxon>Marasmiaceae</taxon>
        <taxon>Tetrapyrgos</taxon>
    </lineage>
</organism>
<dbReference type="Proteomes" id="UP000559256">
    <property type="component" value="Unassembled WGS sequence"/>
</dbReference>
<accession>A0A8H5FRQ1</accession>
<name>A0A8H5FRQ1_9AGAR</name>
<gene>
    <name evidence="2" type="ORF">D9758_011090</name>
</gene>
<feature type="region of interest" description="Disordered" evidence="1">
    <location>
        <begin position="163"/>
        <end position="261"/>
    </location>
</feature>
<comment type="caution">
    <text evidence="2">The sequence shown here is derived from an EMBL/GenBank/DDBJ whole genome shotgun (WGS) entry which is preliminary data.</text>
</comment>
<keyword evidence="3" id="KW-1185">Reference proteome</keyword>
<protein>
    <submittedName>
        <fullName evidence="2">Uncharacterized protein</fullName>
    </submittedName>
</protein>
<sequence length="285" mass="29298">MAASPASPNLAKEAKTIIMATTAERATKDMEGSLDSRNQGKEARTTGHGHDNGKGGDKGHGGFPGFPQPGKGGKDNGHGHDDGKGGDKGHSGFPGFPQPGKGGKDDEGHGFFPRAVDSFGPGNATTMVMIMESMVTATRDMVVSPASPNQAREAKTKTMTMATTNGKGDKGHGGFPGFPQPGKGKGGKDNGKGGDKEHGGFPGFPQPGKGGKDNGHGHDNGKGGDKGHGGFPGFPQPGKGGKETMAKAATRDMADSLASHNQEKEARMVTFEFGTLRLRLGLHKY</sequence>
<feature type="region of interest" description="Disordered" evidence="1">
    <location>
        <begin position="1"/>
        <end position="110"/>
    </location>
</feature>
<feature type="compositionally biased region" description="Basic and acidic residues" evidence="1">
    <location>
        <begin position="72"/>
        <end position="90"/>
    </location>
</feature>
<feature type="compositionally biased region" description="Basic and acidic residues" evidence="1">
    <location>
        <begin position="38"/>
        <end position="60"/>
    </location>
</feature>
<evidence type="ECO:0000313" key="2">
    <source>
        <dbReference type="EMBL" id="KAF5347155.1"/>
    </source>
</evidence>
<evidence type="ECO:0000313" key="3">
    <source>
        <dbReference type="Proteomes" id="UP000559256"/>
    </source>
</evidence>
<dbReference type="AlphaFoldDB" id="A0A8H5FRQ1"/>
<evidence type="ECO:0000256" key="1">
    <source>
        <dbReference type="SAM" id="MobiDB-lite"/>
    </source>
</evidence>
<feature type="compositionally biased region" description="Basic and acidic residues" evidence="1">
    <location>
        <begin position="186"/>
        <end position="199"/>
    </location>
</feature>
<reference evidence="2 3" key="1">
    <citation type="journal article" date="2020" name="ISME J.">
        <title>Uncovering the hidden diversity of litter-decomposition mechanisms in mushroom-forming fungi.</title>
        <authorList>
            <person name="Floudas D."/>
            <person name="Bentzer J."/>
            <person name="Ahren D."/>
            <person name="Johansson T."/>
            <person name="Persson P."/>
            <person name="Tunlid A."/>
        </authorList>
    </citation>
    <scope>NUCLEOTIDE SEQUENCE [LARGE SCALE GENOMIC DNA]</scope>
    <source>
        <strain evidence="2 3">CBS 291.85</strain>
    </source>
</reference>
<dbReference type="EMBL" id="JAACJM010000096">
    <property type="protein sequence ID" value="KAF5347155.1"/>
    <property type="molecule type" value="Genomic_DNA"/>
</dbReference>
<feature type="compositionally biased region" description="Basic and acidic residues" evidence="1">
    <location>
        <begin position="240"/>
        <end position="254"/>
    </location>
</feature>
<proteinExistence type="predicted"/>
<feature type="compositionally biased region" description="Basic and acidic residues" evidence="1">
    <location>
        <begin position="210"/>
        <end position="228"/>
    </location>
</feature>